<feature type="region of interest" description="Disordered" evidence="1">
    <location>
        <begin position="319"/>
        <end position="347"/>
    </location>
</feature>
<reference evidence="3 4" key="1">
    <citation type="submission" date="2019-02" db="EMBL/GenBank/DDBJ databases">
        <title>Planctomycetal bacteria perform biofilm scaping via a novel small molecule.</title>
        <authorList>
            <person name="Jeske O."/>
            <person name="Boedeker C."/>
            <person name="Wiegand S."/>
            <person name="Breitling P."/>
            <person name="Kallscheuer N."/>
            <person name="Jogler M."/>
            <person name="Rohde M."/>
            <person name="Petersen J."/>
            <person name="Medema M.H."/>
            <person name="Surup F."/>
            <person name="Jogler C."/>
        </authorList>
    </citation>
    <scope>NUCLEOTIDE SEQUENCE [LARGE SCALE GENOMIC DNA]</scope>
    <source>
        <strain evidence="3 4">Mal15</strain>
    </source>
</reference>
<organism evidence="3 4">
    <name type="scientific">Stieleria maiorica</name>
    <dbReference type="NCBI Taxonomy" id="2795974"/>
    <lineage>
        <taxon>Bacteria</taxon>
        <taxon>Pseudomonadati</taxon>
        <taxon>Planctomycetota</taxon>
        <taxon>Planctomycetia</taxon>
        <taxon>Pirellulales</taxon>
        <taxon>Pirellulaceae</taxon>
        <taxon>Stieleria</taxon>
    </lineage>
</organism>
<dbReference type="KEGG" id="smam:Mal15_42180"/>
<feature type="compositionally biased region" description="Basic and acidic residues" evidence="1">
    <location>
        <begin position="329"/>
        <end position="338"/>
    </location>
</feature>
<dbReference type="EMBL" id="CP036264">
    <property type="protein sequence ID" value="QEG00149.1"/>
    <property type="molecule type" value="Genomic_DNA"/>
</dbReference>
<dbReference type="InterPro" id="IPR025359">
    <property type="entry name" value="SduA_C"/>
</dbReference>
<evidence type="ECO:0000313" key="4">
    <source>
        <dbReference type="Proteomes" id="UP000321353"/>
    </source>
</evidence>
<evidence type="ECO:0000259" key="2">
    <source>
        <dbReference type="Pfam" id="PF14082"/>
    </source>
</evidence>
<proteinExistence type="predicted"/>
<feature type="domain" description="Shedu protein SduA C-terminal" evidence="2">
    <location>
        <begin position="163"/>
        <end position="309"/>
    </location>
</feature>
<sequence>MNSIDGRKSNVLRSRKGSSVYSEATLWKIYHQSGREDIKLKIGRFKKRPHADAKPEPESAQPKSVLTLENDEFLALIDFLRTEYEPFRQGVKAFIPLEEPFSDDNAKQMGKFFAIPDKDELVDFIVSNELITADLDAALNHRRRLDAIGQFKRMLDEDLNERDHWQRWFEENSWVLGSDFVRVLDDRRIDVGNVADYLMLGFDGFLDIIEIKRPDGSLQFWNAKRDHGNYVPSQELVKAITQVARYNFECEQQADSAKFTKRMKGVRTVKPRSTLIFGRSAGWDDDKNEAFRLLNSQYHNLTILTYDHVLARAERIVMASSEQGEPQGEESKTNKDRPLDEDDQPPF</sequence>
<evidence type="ECO:0000313" key="3">
    <source>
        <dbReference type="EMBL" id="QEG00149.1"/>
    </source>
</evidence>
<accession>A0A5B9MG55</accession>
<dbReference type="Proteomes" id="UP000321353">
    <property type="component" value="Chromosome"/>
</dbReference>
<gene>
    <name evidence="3" type="ORF">Mal15_42180</name>
</gene>
<keyword evidence="4" id="KW-1185">Reference proteome</keyword>
<dbReference type="RefSeq" id="WP_147869432.1">
    <property type="nucleotide sequence ID" value="NZ_CP036264.1"/>
</dbReference>
<evidence type="ECO:0000256" key="1">
    <source>
        <dbReference type="SAM" id="MobiDB-lite"/>
    </source>
</evidence>
<protein>
    <recommendedName>
        <fullName evidence="2">Shedu protein SduA C-terminal domain-containing protein</fullName>
    </recommendedName>
</protein>
<name>A0A5B9MG55_9BACT</name>
<dbReference type="AlphaFoldDB" id="A0A5B9MG55"/>
<dbReference type="Pfam" id="PF14082">
    <property type="entry name" value="SduA_C"/>
    <property type="match status" value="1"/>
</dbReference>